<dbReference type="AlphaFoldDB" id="A0A9D2LXV1"/>
<dbReference type="PROSITE" id="PS51272">
    <property type="entry name" value="SLH"/>
    <property type="match status" value="3"/>
</dbReference>
<dbReference type="InterPro" id="IPR001119">
    <property type="entry name" value="SLH_dom"/>
</dbReference>
<feature type="chain" id="PRO_5038963514" evidence="2">
    <location>
        <begin position="34"/>
        <end position="638"/>
    </location>
</feature>
<gene>
    <name evidence="4" type="ORF">H9942_04145</name>
</gene>
<feature type="domain" description="SLH" evidence="3">
    <location>
        <begin position="514"/>
        <end position="576"/>
    </location>
</feature>
<dbReference type="PANTHER" id="PTHR43308">
    <property type="entry name" value="OUTER MEMBRANE PROTEIN ALPHA-RELATED"/>
    <property type="match status" value="1"/>
</dbReference>
<organism evidence="4 5">
    <name type="scientific">Candidatus Acutalibacter ornithocaccae</name>
    <dbReference type="NCBI Taxonomy" id="2838416"/>
    <lineage>
        <taxon>Bacteria</taxon>
        <taxon>Bacillati</taxon>
        <taxon>Bacillota</taxon>
        <taxon>Clostridia</taxon>
        <taxon>Eubacteriales</taxon>
        <taxon>Acutalibacteraceae</taxon>
        <taxon>Acutalibacter</taxon>
    </lineage>
</organism>
<keyword evidence="1" id="KW-0677">Repeat</keyword>
<feature type="signal peptide" evidence="2">
    <location>
        <begin position="1"/>
        <end position="33"/>
    </location>
</feature>
<evidence type="ECO:0000313" key="4">
    <source>
        <dbReference type="EMBL" id="HJB37243.1"/>
    </source>
</evidence>
<dbReference type="Proteomes" id="UP000824214">
    <property type="component" value="Unassembled WGS sequence"/>
</dbReference>
<proteinExistence type="predicted"/>
<evidence type="ECO:0000259" key="3">
    <source>
        <dbReference type="PROSITE" id="PS51272"/>
    </source>
</evidence>
<dbReference type="InterPro" id="IPR051465">
    <property type="entry name" value="Cell_Envelope_Struct_Comp"/>
</dbReference>
<sequence>MKKKVRRTSKKFLSILLTLLLTVALLPAVVAHGETTVSFDVLRTAINPGYYFSGILIDMGIPLKAGDVDKDTFAAAAKVTEANGDVQGSFGNFAWDPEKEDYALEDNWAKWNILDAYVADAQGNKAEEGNYVKLDIEWGTRTEQNGESDASRYDVPATRASWYTLNGFHAFATVEVKLTQNKGIPGIADAVYVQDETRHDPLFSAFDLSLEVPGGGKAPLYTPANASEDNLRPLLVWFHGTGERYAESEIDGKVVNNAGANLVGNRALAFADEEFQEQLGGAYVLAPQSTTEGWSSKRLDDMEALIHQVIEDNYIDPERVYVGGLSMGTGMTTPLITSTTDNRIQFAAAMLVSGGNLNEAQAKVIADKGFPVYLVGSASDGAAGGLPGTYERLIAAGVDAKLELYPEGPVFDGTDYFGAHDAWNYVYNNLVEDDQGQTIFQWLSQQTSEPAPPFNDVAAGAWYYGAVKYVYDHEIMAGTGDTTFGPEENLDRAQVVQFLYNLEGTPDISEEDLGYPYEDVDADIWYTNAVYWARLTGVAEGDGDGTFRPEDDVTRQELAQMLYNYAEYKEYDLTAEGDLSRYPDSEKIAGWAEKAMSWANGNKLINGHDDGTIDPEGTAVRAQAASILTNFHQTFVAA</sequence>
<evidence type="ECO:0000313" key="5">
    <source>
        <dbReference type="Proteomes" id="UP000824214"/>
    </source>
</evidence>
<dbReference type="Gene3D" id="3.40.50.1820">
    <property type="entry name" value="alpha/beta hydrolase"/>
    <property type="match status" value="1"/>
</dbReference>
<evidence type="ECO:0000256" key="1">
    <source>
        <dbReference type="ARBA" id="ARBA00022737"/>
    </source>
</evidence>
<dbReference type="PANTHER" id="PTHR43308:SF5">
    <property type="entry name" value="S-LAYER PROTEIN _ PEPTIDOGLYCAN ENDO-BETA-N-ACETYLGLUCOSAMINIDASE"/>
    <property type="match status" value="1"/>
</dbReference>
<protein>
    <submittedName>
        <fullName evidence="4">S-layer homology domain-containing protein</fullName>
    </submittedName>
</protein>
<name>A0A9D2LXV1_9FIRM</name>
<comment type="caution">
    <text evidence="4">The sequence shown here is derived from an EMBL/GenBank/DDBJ whole genome shotgun (WGS) entry which is preliminary data.</text>
</comment>
<dbReference type="EMBL" id="DWXZ01000080">
    <property type="protein sequence ID" value="HJB37243.1"/>
    <property type="molecule type" value="Genomic_DNA"/>
</dbReference>
<feature type="domain" description="SLH" evidence="3">
    <location>
        <begin position="450"/>
        <end position="513"/>
    </location>
</feature>
<evidence type="ECO:0000256" key="2">
    <source>
        <dbReference type="SAM" id="SignalP"/>
    </source>
</evidence>
<accession>A0A9D2LXV1</accession>
<dbReference type="Pfam" id="PF00395">
    <property type="entry name" value="SLH"/>
    <property type="match status" value="3"/>
</dbReference>
<feature type="domain" description="SLH" evidence="3">
    <location>
        <begin position="579"/>
        <end position="638"/>
    </location>
</feature>
<reference evidence="4" key="2">
    <citation type="submission" date="2021-04" db="EMBL/GenBank/DDBJ databases">
        <authorList>
            <person name="Gilroy R."/>
        </authorList>
    </citation>
    <scope>NUCLEOTIDE SEQUENCE</scope>
    <source>
        <strain evidence="4">ChiBcolR8-3208</strain>
    </source>
</reference>
<dbReference type="InterPro" id="IPR029058">
    <property type="entry name" value="AB_hydrolase_fold"/>
</dbReference>
<dbReference type="Gene3D" id="2.60.40.2180">
    <property type="match status" value="1"/>
</dbReference>
<keyword evidence="2" id="KW-0732">Signal</keyword>
<dbReference type="SUPFAM" id="SSF53474">
    <property type="entry name" value="alpha/beta-Hydrolases"/>
    <property type="match status" value="1"/>
</dbReference>
<reference evidence="4" key="1">
    <citation type="journal article" date="2021" name="PeerJ">
        <title>Extensive microbial diversity within the chicken gut microbiome revealed by metagenomics and culture.</title>
        <authorList>
            <person name="Gilroy R."/>
            <person name="Ravi A."/>
            <person name="Getino M."/>
            <person name="Pursley I."/>
            <person name="Horton D.L."/>
            <person name="Alikhan N.F."/>
            <person name="Baker D."/>
            <person name="Gharbi K."/>
            <person name="Hall N."/>
            <person name="Watson M."/>
            <person name="Adriaenssens E.M."/>
            <person name="Foster-Nyarko E."/>
            <person name="Jarju S."/>
            <person name="Secka A."/>
            <person name="Antonio M."/>
            <person name="Oren A."/>
            <person name="Chaudhuri R.R."/>
            <person name="La Ragione R."/>
            <person name="Hildebrand F."/>
            <person name="Pallen M.J."/>
        </authorList>
    </citation>
    <scope>NUCLEOTIDE SEQUENCE</scope>
    <source>
        <strain evidence="4">ChiBcolR8-3208</strain>
    </source>
</reference>